<organism evidence="3 4">
    <name type="scientific">Salinigranum rubrum</name>
    <dbReference type="NCBI Taxonomy" id="755307"/>
    <lineage>
        <taxon>Archaea</taxon>
        <taxon>Methanobacteriati</taxon>
        <taxon>Methanobacteriota</taxon>
        <taxon>Stenosarchaea group</taxon>
        <taxon>Halobacteria</taxon>
        <taxon>Halobacteriales</taxon>
        <taxon>Haloferacaceae</taxon>
        <taxon>Salinigranum</taxon>
    </lineage>
</organism>
<evidence type="ECO:0000313" key="3">
    <source>
        <dbReference type="EMBL" id="AUV80825.1"/>
    </source>
</evidence>
<accession>A0A2I8VFY1</accession>
<dbReference type="AlphaFoldDB" id="A0A2I8VFY1"/>
<sequence>MVDILVENATVLTMNDDRDVIDAGAVAIDEGEIVDVGSTSDLADRHDAARVLDASGCAVLPGFISSHVHVSDILLRGLEKDRSLLDWLYNVKKPGVHAMTPDENAVAAALYCLEAIQSGITTFVENGTGAGNGYSLAAIEAKLHVYDCAGIRNVYCHGFSDRESSPAVEAFIERLVDKEPTVDHYFPETEDTDAALDETESYIERYHGSADGRQSVWPCPGVAWGVTPAGLRGAYELAERHDVMTTTHASETVHEEMGHLSTIEYLNSADYLGERTLLGHCVHVDDRDIRLLSTTDTRVAHNPVTNLALGSGIAPVPDLLGAGVTVGLGTDNTSGSDTVNMLNDLRFAALIHKGARRDPGAITAKKVLEMATIDAARAIGREADLGSLEPGKRADLLVLDLDYPHLVPHADVAAAVVYQAQGFEVETVICDGAVVMESRNVHGVQELYPTLHETAVASATDVLDRAGLSGIETNWESVSST</sequence>
<keyword evidence="4" id="KW-1185">Reference proteome</keyword>
<protein>
    <submittedName>
        <fullName evidence="3">Chlorohydrolase</fullName>
    </submittedName>
</protein>
<name>A0A2I8VFY1_9EURY</name>
<dbReference type="CDD" id="cd01298">
    <property type="entry name" value="ATZ_TRZ_like"/>
    <property type="match status" value="1"/>
</dbReference>
<dbReference type="Pfam" id="PF01979">
    <property type="entry name" value="Amidohydro_1"/>
    <property type="match status" value="1"/>
</dbReference>
<evidence type="ECO:0000259" key="2">
    <source>
        <dbReference type="Pfam" id="PF01979"/>
    </source>
</evidence>
<keyword evidence="1 3" id="KW-0378">Hydrolase</keyword>
<dbReference type="InterPro" id="IPR050287">
    <property type="entry name" value="MTA/SAH_deaminase"/>
</dbReference>
<evidence type="ECO:0000313" key="4">
    <source>
        <dbReference type="Proteomes" id="UP000236584"/>
    </source>
</evidence>
<dbReference type="InterPro" id="IPR032466">
    <property type="entry name" value="Metal_Hydrolase"/>
</dbReference>
<dbReference type="InterPro" id="IPR006680">
    <property type="entry name" value="Amidohydro-rel"/>
</dbReference>
<dbReference type="SUPFAM" id="SSF51556">
    <property type="entry name" value="Metallo-dependent hydrolases"/>
    <property type="match status" value="1"/>
</dbReference>
<reference evidence="3 4" key="1">
    <citation type="submission" date="2018-01" db="EMBL/GenBank/DDBJ databases">
        <title>Complete genome sequence of Salinigranum rubrum GX10T, an extremely halophilic archaeon isolated from a marine solar saltern.</title>
        <authorList>
            <person name="Han S."/>
        </authorList>
    </citation>
    <scope>NUCLEOTIDE SEQUENCE [LARGE SCALE GENOMIC DNA]</scope>
    <source>
        <strain evidence="3 4">GX10</strain>
    </source>
</reference>
<dbReference type="InterPro" id="IPR011059">
    <property type="entry name" value="Metal-dep_hydrolase_composite"/>
</dbReference>
<proteinExistence type="predicted"/>
<dbReference type="RefSeq" id="WP_103424512.1">
    <property type="nucleotide sequence ID" value="NZ_CP026309.1"/>
</dbReference>
<dbReference type="PANTHER" id="PTHR43794">
    <property type="entry name" value="AMINOHYDROLASE SSNA-RELATED"/>
    <property type="match status" value="1"/>
</dbReference>
<dbReference type="KEGG" id="srub:C2R22_03420"/>
<dbReference type="OrthoDB" id="24954at2157"/>
<dbReference type="SUPFAM" id="SSF51338">
    <property type="entry name" value="Composite domain of metallo-dependent hydrolases"/>
    <property type="match status" value="1"/>
</dbReference>
<dbReference type="GO" id="GO:0016810">
    <property type="term" value="F:hydrolase activity, acting on carbon-nitrogen (but not peptide) bonds"/>
    <property type="evidence" value="ECO:0007669"/>
    <property type="project" value="InterPro"/>
</dbReference>
<dbReference type="Proteomes" id="UP000236584">
    <property type="component" value="Chromosome"/>
</dbReference>
<dbReference type="PANTHER" id="PTHR43794:SF11">
    <property type="entry name" value="AMIDOHYDROLASE-RELATED DOMAIN-CONTAINING PROTEIN"/>
    <property type="match status" value="1"/>
</dbReference>
<dbReference type="EMBL" id="CP026309">
    <property type="protein sequence ID" value="AUV80825.1"/>
    <property type="molecule type" value="Genomic_DNA"/>
</dbReference>
<dbReference type="GeneID" id="35591107"/>
<dbReference type="Gene3D" id="3.20.20.140">
    <property type="entry name" value="Metal-dependent hydrolases"/>
    <property type="match status" value="1"/>
</dbReference>
<feature type="domain" description="Amidohydrolase-related" evidence="2">
    <location>
        <begin position="59"/>
        <end position="435"/>
    </location>
</feature>
<gene>
    <name evidence="3" type="ORF">C2R22_03420</name>
</gene>
<dbReference type="Gene3D" id="2.30.40.10">
    <property type="entry name" value="Urease, subunit C, domain 1"/>
    <property type="match status" value="1"/>
</dbReference>
<evidence type="ECO:0000256" key="1">
    <source>
        <dbReference type="ARBA" id="ARBA00022801"/>
    </source>
</evidence>